<proteinExistence type="predicted"/>
<reference evidence="1 2" key="1">
    <citation type="submission" date="2024-02" db="EMBL/GenBank/DDBJ databases">
        <title>High-quality chromosome-scale genome assembly of Pensacola bahiagrass (Paspalum notatum Flugge var. saurae).</title>
        <authorList>
            <person name="Vega J.M."/>
            <person name="Podio M."/>
            <person name="Orjuela J."/>
            <person name="Siena L.A."/>
            <person name="Pessino S.C."/>
            <person name="Combes M.C."/>
            <person name="Mariac C."/>
            <person name="Albertini E."/>
            <person name="Pupilli F."/>
            <person name="Ortiz J.P.A."/>
            <person name="Leblanc O."/>
        </authorList>
    </citation>
    <scope>NUCLEOTIDE SEQUENCE [LARGE SCALE GENOMIC DNA]</scope>
    <source>
        <strain evidence="1">R1</strain>
        <tissue evidence="1">Leaf</tissue>
    </source>
</reference>
<evidence type="ECO:0000313" key="2">
    <source>
        <dbReference type="Proteomes" id="UP001341281"/>
    </source>
</evidence>
<name>A0AAQ3SFE2_PASNO</name>
<dbReference type="EMBL" id="CP144745">
    <property type="protein sequence ID" value="WVZ50431.1"/>
    <property type="molecule type" value="Genomic_DNA"/>
</dbReference>
<evidence type="ECO:0000313" key="1">
    <source>
        <dbReference type="EMBL" id="WVZ50431.1"/>
    </source>
</evidence>
<dbReference type="Proteomes" id="UP001341281">
    <property type="component" value="Chromosome 01"/>
</dbReference>
<organism evidence="1 2">
    <name type="scientific">Paspalum notatum var. saurae</name>
    <dbReference type="NCBI Taxonomy" id="547442"/>
    <lineage>
        <taxon>Eukaryota</taxon>
        <taxon>Viridiplantae</taxon>
        <taxon>Streptophyta</taxon>
        <taxon>Embryophyta</taxon>
        <taxon>Tracheophyta</taxon>
        <taxon>Spermatophyta</taxon>
        <taxon>Magnoliopsida</taxon>
        <taxon>Liliopsida</taxon>
        <taxon>Poales</taxon>
        <taxon>Poaceae</taxon>
        <taxon>PACMAD clade</taxon>
        <taxon>Panicoideae</taxon>
        <taxon>Andropogonodae</taxon>
        <taxon>Paspaleae</taxon>
        <taxon>Paspalinae</taxon>
        <taxon>Paspalum</taxon>
    </lineage>
</organism>
<dbReference type="PANTHER" id="PTHR33116">
    <property type="entry name" value="REVERSE TRANSCRIPTASE ZINC-BINDING DOMAIN-CONTAINING PROTEIN-RELATED-RELATED"/>
    <property type="match status" value="1"/>
</dbReference>
<accession>A0AAQ3SFE2</accession>
<keyword evidence="2" id="KW-1185">Reference proteome</keyword>
<dbReference type="AlphaFoldDB" id="A0AAQ3SFE2"/>
<gene>
    <name evidence="1" type="ORF">U9M48_001684</name>
</gene>
<sequence>MQTRFLPFRYLGILMHFKKLSNKDWKAVEDRFEKRLSGWKRKLIPVGGRQVLINIVLSSLPMCMLSFFEVPRDVLRKMDYYRSRSYSQNDQHKKKYRLARWEIFCQPIDQGGLGIINLNLQNKCLLSKSLFRLCNEDGMWQQLIRNKYLKNKTLSQVKQWDPSYVLERYMVRRPTFKNTNFLLHLISFEKNATVAEVLCSLPLNKSFRRALTENKLT</sequence>
<dbReference type="PANTHER" id="PTHR33116:SF87">
    <property type="entry name" value="OS01G0158850 PROTEIN"/>
    <property type="match status" value="1"/>
</dbReference>
<protein>
    <submittedName>
        <fullName evidence="1">Uncharacterized protein</fullName>
    </submittedName>
</protein>